<evidence type="ECO:0000313" key="1">
    <source>
        <dbReference type="EMBL" id="KAJ4718651.1"/>
    </source>
</evidence>
<dbReference type="EMBL" id="CM051398">
    <property type="protein sequence ID" value="KAJ4718651.1"/>
    <property type="molecule type" value="Genomic_DNA"/>
</dbReference>
<gene>
    <name evidence="1" type="ORF">OWV82_010303</name>
</gene>
<comment type="caution">
    <text evidence="1">The sequence shown here is derived from an EMBL/GenBank/DDBJ whole genome shotgun (WGS) entry which is preliminary data.</text>
</comment>
<sequence length="588" mass="66611">MSREDIVRYRPLVLALTHGDWEKADHFISQNPEALTSIIDEDFRTLFHVMAKSDQDGAIRLLNKYLGKVPREFLEKKELLGSTALDLAALNGNARAAKLLVEFNENLPKIKDGSFLPLHHAMYNGNRETVNYLLSVTPVEDSNGYSNPFAGYSGQFLLKTLVENNLYDIALDILKRHPELDIDIFFREKILETMATRPKGFASGSRLGYWKRLIYHYISVQEEDFDGSPQTQNNDLSAHGDTENPIQRSQSSSTISSPFRFLHKLSSTFGTWNQKMRIMLWNVLLYLAPSIRDMRDTKLMHMKTVEIVRMMCDFVWSFQQASQVIHRQENIFKLVSKIGPRKQFEANYKGDKDGNILHLAATSAPAREVPGAALQMQRELQWFQAVENYLRPTMCEERNKGGKTPRELFSEEHEKLIDKGEKWMKDNASSCALVASLIITVVFASAFALPGGNNPDGIPNFLHKLPFKIFVVSDALSLFSATTSLLMFLGILTSRYSEEDFLVSLPVKLIIGLITLFISIASMTVAFGATIYIVLSQAWKWVTIPIALIGCIPVTLFARLQFALLLQTYSSTFAPTIFQPLKDLILYI</sequence>
<organism evidence="1 2">
    <name type="scientific">Melia azedarach</name>
    <name type="common">Chinaberry tree</name>
    <dbReference type="NCBI Taxonomy" id="155640"/>
    <lineage>
        <taxon>Eukaryota</taxon>
        <taxon>Viridiplantae</taxon>
        <taxon>Streptophyta</taxon>
        <taxon>Embryophyta</taxon>
        <taxon>Tracheophyta</taxon>
        <taxon>Spermatophyta</taxon>
        <taxon>Magnoliopsida</taxon>
        <taxon>eudicotyledons</taxon>
        <taxon>Gunneridae</taxon>
        <taxon>Pentapetalae</taxon>
        <taxon>rosids</taxon>
        <taxon>malvids</taxon>
        <taxon>Sapindales</taxon>
        <taxon>Meliaceae</taxon>
        <taxon>Melia</taxon>
    </lineage>
</organism>
<protein>
    <submittedName>
        <fullName evidence="1">Ankyrin repeat</fullName>
    </submittedName>
</protein>
<dbReference type="Proteomes" id="UP001164539">
    <property type="component" value="Chromosome 5"/>
</dbReference>
<proteinExistence type="predicted"/>
<reference evidence="1 2" key="1">
    <citation type="journal article" date="2023" name="Science">
        <title>Complex scaffold remodeling in plant triterpene biosynthesis.</title>
        <authorList>
            <person name="De La Pena R."/>
            <person name="Hodgson H."/>
            <person name="Liu J.C."/>
            <person name="Stephenson M.J."/>
            <person name="Martin A.C."/>
            <person name="Owen C."/>
            <person name="Harkess A."/>
            <person name="Leebens-Mack J."/>
            <person name="Jimenez L.E."/>
            <person name="Osbourn A."/>
            <person name="Sattely E.S."/>
        </authorList>
    </citation>
    <scope>NUCLEOTIDE SEQUENCE [LARGE SCALE GENOMIC DNA]</scope>
    <source>
        <strain evidence="2">cv. JPN11</strain>
        <tissue evidence="1">Leaf</tissue>
    </source>
</reference>
<accession>A0ACC1Y5K4</accession>
<evidence type="ECO:0000313" key="2">
    <source>
        <dbReference type="Proteomes" id="UP001164539"/>
    </source>
</evidence>
<keyword evidence="2" id="KW-1185">Reference proteome</keyword>
<name>A0ACC1Y5K4_MELAZ</name>